<dbReference type="Proteomes" id="UP001152622">
    <property type="component" value="Chromosome 22"/>
</dbReference>
<accession>A0A9Q1E7W1</accession>
<sequence length="920" mass="100369">MGKKTRTGIGRRTILQLSPTGPRSITAGGTNSREEGIASGSEDDQEAGGEGRACVSQDAIVDTRTPAVKATEGLSLLGAYEDSDEEEEVVTQLPPAKTKLNQSADIDSTLANFMAEIDAITTQPTQSLEESAAEPVAQARAPAPSPTPPRPDPKDQPHTPVQNGQPGIGAGVEFQYDTQYSLAGVGVEMGDWQEVWDENTGCYYYWNTQTNEVAWQLPHYLANQVLGLQQYVDGSGLPVNGSSTYQSSTVYPEQSSVSISVPIPKREGKKQEVMESVVALTSEKEEQRGVAASLLAPLIPEEVKEEEERWRKKVLGLVEEGPEGLQDVEGEGAQYPGSPLPGDMESHSQGNRQSQTQSVESSEAEEEDAEEDTIELELALERKKAELRALEEGDGSAGGSSPCSETSQDGARGMLLKKSKWKTAFMHAPSPESNSRGSEKTGRDAMETPDPVPSRAIEKPTEEHLMETEILGDKTKLRKEDEETADLKFQIGELANTLTSKMEFLGINKKAISNFQLLLLQTETRIADWREGALNGNYLRRRLQEAAEHIKHYELNAAPKGWSCHWDSKSEDRACPGPSREHRRYFYVNDRTSASQWDFPAQEEEKGCPAAQLSSASQREAKPPSEPPSILTDPPTSLSPAQTGLSSYWNLSQPPLPPDDPPPPLEYPPPPPPPPESPPPPPPPPLSDEGEIEEVEMEDEEGEPPAPGTEEDGGRSSHLIPSSKVCESASSPGAPVKTLKRKAVNSAQLHKNVTIGSGAILYSQPTTTTSTAPVIEPVYWSLSAIAPSLPLVETTASLVPTPPILPQQPAVLSSGTTDQSAGKTLSLDKTKKLRKEKAKKSKTKMPSLVKKWQSIQRELDEEEKSSSSDEDRDQLNSRRIEEWKQQQLVTGKAGKNANFESLPEDWRERLLKKRKLTQST</sequence>
<feature type="compositionally biased region" description="Acidic residues" evidence="1">
    <location>
        <begin position="321"/>
        <end position="330"/>
    </location>
</feature>
<dbReference type="CDD" id="cd00201">
    <property type="entry name" value="WW"/>
    <property type="match status" value="2"/>
</dbReference>
<feature type="compositionally biased region" description="Basic residues" evidence="1">
    <location>
        <begin position="831"/>
        <end position="843"/>
    </location>
</feature>
<dbReference type="Pfam" id="PF00397">
    <property type="entry name" value="WW"/>
    <property type="match status" value="1"/>
</dbReference>
<evidence type="ECO:0000313" key="4">
    <source>
        <dbReference type="Proteomes" id="UP001152622"/>
    </source>
</evidence>
<dbReference type="PANTHER" id="PTHR46697">
    <property type="entry name" value="FORMIN-BINDING PROTEIN 4"/>
    <property type="match status" value="1"/>
</dbReference>
<dbReference type="SUPFAM" id="SSF51045">
    <property type="entry name" value="WW domain"/>
    <property type="match status" value="1"/>
</dbReference>
<feature type="region of interest" description="Disordered" evidence="1">
    <location>
        <begin position="599"/>
        <end position="749"/>
    </location>
</feature>
<dbReference type="OrthoDB" id="2444812at2759"/>
<reference evidence="3" key="1">
    <citation type="journal article" date="2023" name="Science">
        <title>Genome structures resolve the early diversification of teleost fishes.</title>
        <authorList>
            <person name="Parey E."/>
            <person name="Louis A."/>
            <person name="Montfort J."/>
            <person name="Bouchez O."/>
            <person name="Roques C."/>
            <person name="Iampietro C."/>
            <person name="Lluch J."/>
            <person name="Castinel A."/>
            <person name="Donnadieu C."/>
            <person name="Desvignes T."/>
            <person name="Floi Bucao C."/>
            <person name="Jouanno E."/>
            <person name="Wen M."/>
            <person name="Mejri S."/>
            <person name="Dirks R."/>
            <person name="Jansen H."/>
            <person name="Henkel C."/>
            <person name="Chen W.J."/>
            <person name="Zahm M."/>
            <person name="Cabau C."/>
            <person name="Klopp C."/>
            <person name="Thompson A.W."/>
            <person name="Robinson-Rechavi M."/>
            <person name="Braasch I."/>
            <person name="Lecointre G."/>
            <person name="Bobe J."/>
            <person name="Postlethwait J.H."/>
            <person name="Berthelot C."/>
            <person name="Roest Crollius H."/>
            <person name="Guiguen Y."/>
        </authorList>
    </citation>
    <scope>NUCLEOTIDE SEQUENCE</scope>
    <source>
        <strain evidence="3">WJC10195</strain>
    </source>
</reference>
<feature type="region of interest" description="Disordered" evidence="1">
    <location>
        <begin position="427"/>
        <end position="464"/>
    </location>
</feature>
<dbReference type="EMBL" id="JAINUF010000022">
    <property type="protein sequence ID" value="KAJ8333848.1"/>
    <property type="molecule type" value="Genomic_DNA"/>
</dbReference>
<feature type="compositionally biased region" description="Polar residues" evidence="1">
    <location>
        <begin position="634"/>
        <end position="653"/>
    </location>
</feature>
<gene>
    <name evidence="3" type="ORF">SKAU_G00411670</name>
</gene>
<evidence type="ECO:0000259" key="2">
    <source>
        <dbReference type="PROSITE" id="PS50020"/>
    </source>
</evidence>
<dbReference type="InterPro" id="IPR053076">
    <property type="entry name" value="WW_domain_protein"/>
</dbReference>
<feature type="region of interest" description="Disordered" evidence="1">
    <location>
        <begin position="800"/>
        <end position="905"/>
    </location>
</feature>
<dbReference type="InterPro" id="IPR001202">
    <property type="entry name" value="WW_dom"/>
</dbReference>
<feature type="compositionally biased region" description="Polar residues" evidence="1">
    <location>
        <begin position="347"/>
        <end position="359"/>
    </location>
</feature>
<feature type="compositionally biased region" description="Basic and acidic residues" evidence="1">
    <location>
        <begin position="864"/>
        <end position="884"/>
    </location>
</feature>
<evidence type="ECO:0000256" key="1">
    <source>
        <dbReference type="SAM" id="MobiDB-lite"/>
    </source>
</evidence>
<feature type="compositionally biased region" description="Pro residues" evidence="1">
    <location>
        <begin position="654"/>
        <end position="686"/>
    </location>
</feature>
<dbReference type="FunFam" id="2.20.70.10:FF:000056">
    <property type="entry name" value="Formin binding protein 4"/>
    <property type="match status" value="1"/>
</dbReference>
<feature type="domain" description="WW" evidence="2">
    <location>
        <begin position="192"/>
        <end position="220"/>
    </location>
</feature>
<feature type="region of interest" description="Disordered" evidence="1">
    <location>
        <begin position="124"/>
        <end position="170"/>
    </location>
</feature>
<feature type="region of interest" description="Disordered" evidence="1">
    <location>
        <begin position="1"/>
        <end position="53"/>
    </location>
</feature>
<organism evidence="3 4">
    <name type="scientific">Synaphobranchus kaupii</name>
    <name type="common">Kaup's arrowtooth eel</name>
    <dbReference type="NCBI Taxonomy" id="118154"/>
    <lineage>
        <taxon>Eukaryota</taxon>
        <taxon>Metazoa</taxon>
        <taxon>Chordata</taxon>
        <taxon>Craniata</taxon>
        <taxon>Vertebrata</taxon>
        <taxon>Euteleostomi</taxon>
        <taxon>Actinopterygii</taxon>
        <taxon>Neopterygii</taxon>
        <taxon>Teleostei</taxon>
        <taxon>Anguilliformes</taxon>
        <taxon>Synaphobranchidae</taxon>
        <taxon>Synaphobranchus</taxon>
    </lineage>
</organism>
<dbReference type="AlphaFoldDB" id="A0A9Q1E7W1"/>
<feature type="compositionally biased region" description="Low complexity" evidence="1">
    <location>
        <begin position="133"/>
        <end position="142"/>
    </location>
</feature>
<dbReference type="PROSITE" id="PS50020">
    <property type="entry name" value="WW_DOMAIN_2"/>
    <property type="match status" value="2"/>
</dbReference>
<proteinExistence type="predicted"/>
<name>A0A9Q1E7W1_SYNKA</name>
<feature type="compositionally biased region" description="Basic and acidic residues" evidence="1">
    <location>
        <begin position="437"/>
        <end position="446"/>
    </location>
</feature>
<feature type="compositionally biased region" description="Polar residues" evidence="1">
    <location>
        <begin position="399"/>
        <end position="409"/>
    </location>
</feature>
<dbReference type="PANTHER" id="PTHR46697:SF1">
    <property type="entry name" value="FORMIN-BINDING PROTEIN 4"/>
    <property type="match status" value="1"/>
</dbReference>
<feature type="region of interest" description="Disordered" evidence="1">
    <location>
        <begin position="321"/>
        <end position="410"/>
    </location>
</feature>
<feature type="compositionally biased region" description="Polar residues" evidence="1">
    <location>
        <begin position="15"/>
        <end position="31"/>
    </location>
</feature>
<protein>
    <recommendedName>
        <fullName evidence="2">WW domain-containing protein</fullName>
    </recommendedName>
</protein>
<keyword evidence="4" id="KW-1185">Reference proteome</keyword>
<feature type="compositionally biased region" description="Acidic residues" evidence="1">
    <location>
        <begin position="362"/>
        <end position="375"/>
    </location>
</feature>
<feature type="compositionally biased region" description="Acidic residues" evidence="1">
    <location>
        <begin position="688"/>
        <end position="703"/>
    </location>
</feature>
<comment type="caution">
    <text evidence="3">The sequence shown here is derived from an EMBL/GenBank/DDBJ whole genome shotgun (WGS) entry which is preliminary data.</text>
</comment>
<feature type="domain" description="WW" evidence="2">
    <location>
        <begin position="556"/>
        <end position="602"/>
    </location>
</feature>
<dbReference type="InterPro" id="IPR036020">
    <property type="entry name" value="WW_dom_sf"/>
</dbReference>
<evidence type="ECO:0000313" key="3">
    <source>
        <dbReference type="EMBL" id="KAJ8333848.1"/>
    </source>
</evidence>
<dbReference type="SMART" id="SM00456">
    <property type="entry name" value="WW"/>
    <property type="match status" value="2"/>
</dbReference>
<dbReference type="Gene3D" id="2.20.70.10">
    <property type="match status" value="1"/>
</dbReference>
<feature type="compositionally biased region" description="Basic and acidic residues" evidence="1">
    <location>
        <begin position="379"/>
        <end position="391"/>
    </location>
</feature>
<feature type="compositionally biased region" description="Polar residues" evidence="1">
    <location>
        <begin position="810"/>
        <end position="823"/>
    </location>
</feature>